<proteinExistence type="predicted"/>
<feature type="domain" description="C2H2-type" evidence="9">
    <location>
        <begin position="413"/>
        <end position="436"/>
    </location>
</feature>
<keyword evidence="4 7" id="KW-0863">Zinc-finger</keyword>
<comment type="subcellular location">
    <subcellularLocation>
        <location evidence="1">Nucleus</location>
    </subcellularLocation>
</comment>
<dbReference type="SMART" id="SM00355">
    <property type="entry name" value="ZnF_C2H2"/>
    <property type="match status" value="13"/>
</dbReference>
<feature type="domain" description="C2H2-type" evidence="9">
    <location>
        <begin position="373"/>
        <end position="395"/>
    </location>
</feature>
<feature type="domain" description="C2H2-type" evidence="9">
    <location>
        <begin position="232"/>
        <end position="259"/>
    </location>
</feature>
<feature type="domain" description="C2H2-type" evidence="9">
    <location>
        <begin position="464"/>
        <end position="491"/>
    </location>
</feature>
<keyword evidence="2" id="KW-0479">Metal-binding</keyword>
<feature type="domain" description="C2H2-type" evidence="9">
    <location>
        <begin position="494"/>
        <end position="521"/>
    </location>
</feature>
<accession>A0A1Q3EYP3</accession>
<dbReference type="Pfam" id="PF13912">
    <property type="entry name" value="zf-C2H2_6"/>
    <property type="match status" value="1"/>
</dbReference>
<reference evidence="10" key="1">
    <citation type="submission" date="2017-01" db="EMBL/GenBank/DDBJ databases">
        <title>A deep insight into the sialotranscriptome of adult male and female Cluex tarsalis mosquitoes.</title>
        <authorList>
            <person name="Ribeiro J.M."/>
            <person name="Moreira F."/>
            <person name="Bernard K.A."/>
            <person name="Calvo E."/>
        </authorList>
    </citation>
    <scope>NUCLEOTIDE SEQUENCE</scope>
    <source>
        <strain evidence="10">Kern County</strain>
        <tissue evidence="10">Salivary glands</tissue>
    </source>
</reference>
<keyword evidence="5" id="KW-0862">Zinc</keyword>
<organism evidence="10">
    <name type="scientific">Culex tarsalis</name>
    <name type="common">Encephalitis mosquito</name>
    <dbReference type="NCBI Taxonomy" id="7177"/>
    <lineage>
        <taxon>Eukaryota</taxon>
        <taxon>Metazoa</taxon>
        <taxon>Ecdysozoa</taxon>
        <taxon>Arthropoda</taxon>
        <taxon>Hexapoda</taxon>
        <taxon>Insecta</taxon>
        <taxon>Pterygota</taxon>
        <taxon>Neoptera</taxon>
        <taxon>Endopterygota</taxon>
        <taxon>Diptera</taxon>
        <taxon>Nematocera</taxon>
        <taxon>Culicoidea</taxon>
        <taxon>Culicidae</taxon>
        <taxon>Culicinae</taxon>
        <taxon>Culicini</taxon>
        <taxon>Culex</taxon>
        <taxon>Culex</taxon>
    </lineage>
</organism>
<feature type="domain" description="C2H2-type" evidence="9">
    <location>
        <begin position="616"/>
        <end position="643"/>
    </location>
</feature>
<feature type="domain" description="C2H2-type" evidence="9">
    <location>
        <begin position="532"/>
        <end position="559"/>
    </location>
</feature>
<protein>
    <submittedName>
        <fullName evidence="10">Putative c2h2-type zn-finger protein</fullName>
    </submittedName>
</protein>
<dbReference type="GO" id="GO:0008270">
    <property type="term" value="F:zinc ion binding"/>
    <property type="evidence" value="ECO:0007669"/>
    <property type="project" value="UniProtKB-KW"/>
</dbReference>
<evidence type="ECO:0000259" key="9">
    <source>
        <dbReference type="PROSITE" id="PS50157"/>
    </source>
</evidence>
<dbReference type="InterPro" id="IPR013087">
    <property type="entry name" value="Znf_C2H2_type"/>
</dbReference>
<dbReference type="PANTHER" id="PTHR24376">
    <property type="entry name" value="ZINC FINGER PROTEIN"/>
    <property type="match status" value="1"/>
</dbReference>
<evidence type="ECO:0000256" key="7">
    <source>
        <dbReference type="PROSITE-ProRule" id="PRU00042"/>
    </source>
</evidence>
<dbReference type="PANTHER" id="PTHR24376:SF225">
    <property type="entry name" value="C2H2-TYPE DOMAIN-CONTAINING PROTEIN"/>
    <property type="match status" value="1"/>
</dbReference>
<dbReference type="EMBL" id="GFDL01014623">
    <property type="protein sequence ID" value="JAV20422.1"/>
    <property type="molecule type" value="Transcribed_RNA"/>
</dbReference>
<dbReference type="PROSITE" id="PS00028">
    <property type="entry name" value="ZINC_FINGER_C2H2_1"/>
    <property type="match status" value="10"/>
</dbReference>
<dbReference type="Pfam" id="PF00096">
    <property type="entry name" value="zf-C2H2"/>
    <property type="match status" value="4"/>
</dbReference>
<feature type="region of interest" description="Disordered" evidence="8">
    <location>
        <begin position="27"/>
        <end position="50"/>
    </location>
</feature>
<dbReference type="GO" id="GO:0000978">
    <property type="term" value="F:RNA polymerase II cis-regulatory region sequence-specific DNA binding"/>
    <property type="evidence" value="ECO:0007669"/>
    <property type="project" value="TreeGrafter"/>
</dbReference>
<dbReference type="GO" id="GO:0001228">
    <property type="term" value="F:DNA-binding transcription activator activity, RNA polymerase II-specific"/>
    <property type="evidence" value="ECO:0007669"/>
    <property type="project" value="TreeGrafter"/>
</dbReference>
<feature type="domain" description="C2H2-type" evidence="9">
    <location>
        <begin position="309"/>
        <end position="336"/>
    </location>
</feature>
<evidence type="ECO:0000313" key="10">
    <source>
        <dbReference type="EMBL" id="JAV20422.1"/>
    </source>
</evidence>
<sequence>MDGSSMPGRPKRNRSIRDYSLLFKRPPKLQKTKANASVPNGEPFTENATNADICVKNEPVYDETDANLPDGSSDEVVPLGEDLAIEIDPTSFGDAIVKDELIIEDVLEPLEVGEVEVVEEGPGQDTSDEDEPIVATRKPKIKKAGLRRKVLKKRLKVKKPVRLGASKTTKVKKPTKTAKKLKKTKLTKVKVDVFMCAICNQTFSKNSAFTMHALHRHRPNFDPVVKKLNRRYPCEICGKKWPTRKELAQHKQFHAKRRHGSLTITEPPEVVTLDEDGRIQCSECSKKLASREDYVGHYKWHMYLKQLNIGCKICGKLFEYKSNLQAHVRTHKGEQDVKVIKEENGTFRCSECMSIHATRMHCILHIRTHASNFRCATCGKFWESEEMLRKHEKNHEKTLANGTEIETDENGLFKCSVCPRRYTHRALCISHMRSLHGITQTKSRTESPTTTAPDGAETAEKVVMICPDCGKIYSNPNAFDQHCKRHQNVRDGRFRCKECGRNMSSKATLERHTLIHEHQRKFTNGKADAESLNCSECDKSFQTWKALARHVTWHQKSNKICIFTCKICGLAFLSQSTMLKHRLISHPGDDADESTVVTQLAIKDTDADGAGGVVVLKCPDCGEVCTNRNILRAHITRHNNIRIGKHQCKYCGRKHGTRTTLIKHELTHENNRTSRKDD</sequence>
<evidence type="ECO:0000256" key="2">
    <source>
        <dbReference type="ARBA" id="ARBA00022723"/>
    </source>
</evidence>
<evidence type="ECO:0000256" key="4">
    <source>
        <dbReference type="ARBA" id="ARBA00022771"/>
    </source>
</evidence>
<keyword evidence="3" id="KW-0677">Repeat</keyword>
<dbReference type="InterPro" id="IPR036236">
    <property type="entry name" value="Znf_C2H2_sf"/>
</dbReference>
<evidence type="ECO:0000256" key="1">
    <source>
        <dbReference type="ARBA" id="ARBA00004123"/>
    </source>
</evidence>
<feature type="domain" description="C2H2-type" evidence="9">
    <location>
        <begin position="194"/>
        <end position="217"/>
    </location>
</feature>
<keyword evidence="6" id="KW-0539">Nucleus</keyword>
<name>A0A1Q3EYP3_CULTA</name>
<evidence type="ECO:0000256" key="8">
    <source>
        <dbReference type="SAM" id="MobiDB-lite"/>
    </source>
</evidence>
<dbReference type="AlphaFoldDB" id="A0A1Q3EYP3"/>
<dbReference type="SUPFAM" id="SSF57667">
    <property type="entry name" value="beta-beta-alpha zinc fingers"/>
    <property type="match status" value="5"/>
</dbReference>
<evidence type="ECO:0000256" key="5">
    <source>
        <dbReference type="ARBA" id="ARBA00022833"/>
    </source>
</evidence>
<feature type="domain" description="C2H2-type" evidence="9">
    <location>
        <begin position="563"/>
        <end position="591"/>
    </location>
</feature>
<dbReference type="PROSITE" id="PS50157">
    <property type="entry name" value="ZINC_FINGER_C2H2_2"/>
    <property type="match status" value="12"/>
</dbReference>
<dbReference type="GO" id="GO:0005634">
    <property type="term" value="C:nucleus"/>
    <property type="evidence" value="ECO:0007669"/>
    <property type="project" value="UniProtKB-SubCell"/>
</dbReference>
<evidence type="ECO:0000256" key="6">
    <source>
        <dbReference type="ARBA" id="ARBA00023242"/>
    </source>
</evidence>
<feature type="domain" description="C2H2-type" evidence="9">
    <location>
        <begin position="279"/>
        <end position="306"/>
    </location>
</feature>
<dbReference type="Gene3D" id="3.30.160.60">
    <property type="entry name" value="Classic Zinc Finger"/>
    <property type="match status" value="6"/>
</dbReference>
<feature type="domain" description="C2H2-type" evidence="9">
    <location>
        <begin position="646"/>
        <end position="673"/>
    </location>
</feature>
<evidence type="ECO:0000256" key="3">
    <source>
        <dbReference type="ARBA" id="ARBA00022737"/>
    </source>
</evidence>